<dbReference type="AlphaFoldDB" id="B0CVL1"/>
<reference evidence="1 2" key="1">
    <citation type="journal article" date="2008" name="Nature">
        <title>The genome of Laccaria bicolor provides insights into mycorrhizal symbiosis.</title>
        <authorList>
            <person name="Martin F."/>
            <person name="Aerts A."/>
            <person name="Ahren D."/>
            <person name="Brun A."/>
            <person name="Danchin E.G.J."/>
            <person name="Duchaussoy F."/>
            <person name="Gibon J."/>
            <person name="Kohler A."/>
            <person name="Lindquist E."/>
            <person name="Pereda V."/>
            <person name="Salamov A."/>
            <person name="Shapiro H.J."/>
            <person name="Wuyts J."/>
            <person name="Blaudez D."/>
            <person name="Buee M."/>
            <person name="Brokstein P."/>
            <person name="Canbaeck B."/>
            <person name="Cohen D."/>
            <person name="Courty P.E."/>
            <person name="Coutinho P.M."/>
            <person name="Delaruelle C."/>
            <person name="Detter J.C."/>
            <person name="Deveau A."/>
            <person name="DiFazio S."/>
            <person name="Duplessis S."/>
            <person name="Fraissinet-Tachet L."/>
            <person name="Lucic E."/>
            <person name="Frey-Klett P."/>
            <person name="Fourrey C."/>
            <person name="Feussner I."/>
            <person name="Gay G."/>
            <person name="Grimwood J."/>
            <person name="Hoegger P.J."/>
            <person name="Jain P."/>
            <person name="Kilaru S."/>
            <person name="Labbe J."/>
            <person name="Lin Y.C."/>
            <person name="Legue V."/>
            <person name="Le Tacon F."/>
            <person name="Marmeisse R."/>
            <person name="Melayah D."/>
            <person name="Montanini B."/>
            <person name="Muratet M."/>
            <person name="Nehls U."/>
            <person name="Niculita-Hirzel H."/>
            <person name="Oudot-Le Secq M.P."/>
            <person name="Peter M."/>
            <person name="Quesneville H."/>
            <person name="Rajashekar B."/>
            <person name="Reich M."/>
            <person name="Rouhier N."/>
            <person name="Schmutz J."/>
            <person name="Yin T."/>
            <person name="Chalot M."/>
            <person name="Henrissat B."/>
            <person name="Kuees U."/>
            <person name="Lucas S."/>
            <person name="Van de Peer Y."/>
            <person name="Podila G.K."/>
            <person name="Polle A."/>
            <person name="Pukkila P.J."/>
            <person name="Richardson P.M."/>
            <person name="Rouze P."/>
            <person name="Sanders I.R."/>
            <person name="Stajich J.E."/>
            <person name="Tunlid A."/>
            <person name="Tuskan G."/>
            <person name="Grigoriev I.V."/>
        </authorList>
    </citation>
    <scope>NUCLEOTIDE SEQUENCE [LARGE SCALE GENOMIC DNA]</scope>
    <source>
        <strain evidence="2">S238N-H82 / ATCC MYA-4686</strain>
    </source>
</reference>
<dbReference type="RefSeq" id="XP_001876262.1">
    <property type="nucleotide sequence ID" value="XM_001876227.1"/>
</dbReference>
<evidence type="ECO:0000313" key="2">
    <source>
        <dbReference type="Proteomes" id="UP000001194"/>
    </source>
</evidence>
<dbReference type="InParanoid" id="B0CVL1"/>
<gene>
    <name evidence="1" type="ORF">LACBIDRAFT_309116</name>
</gene>
<organism evidence="2">
    <name type="scientific">Laccaria bicolor (strain S238N-H82 / ATCC MYA-4686)</name>
    <name type="common">Bicoloured deceiver</name>
    <name type="synonym">Laccaria laccata var. bicolor</name>
    <dbReference type="NCBI Taxonomy" id="486041"/>
    <lineage>
        <taxon>Eukaryota</taxon>
        <taxon>Fungi</taxon>
        <taxon>Dikarya</taxon>
        <taxon>Basidiomycota</taxon>
        <taxon>Agaricomycotina</taxon>
        <taxon>Agaricomycetes</taxon>
        <taxon>Agaricomycetidae</taxon>
        <taxon>Agaricales</taxon>
        <taxon>Agaricineae</taxon>
        <taxon>Hydnangiaceae</taxon>
        <taxon>Laccaria</taxon>
    </lineage>
</organism>
<evidence type="ECO:0000313" key="1">
    <source>
        <dbReference type="EMBL" id="EDR13764.1"/>
    </source>
</evidence>
<sequence>MTCHLLPLLPFQSITVIPSTAVAISPATAITAMLKFKGVQGSECRTRGWVGRSAIGQKKDFWNPL</sequence>
<name>B0CVL1_LACBS</name>
<proteinExistence type="predicted"/>
<dbReference type="Proteomes" id="UP000001194">
    <property type="component" value="Unassembled WGS sequence"/>
</dbReference>
<dbReference type="KEGG" id="lbc:LACBIDRAFT_309116"/>
<dbReference type="HOGENOM" id="CLU_2850089_0_0_1"/>
<keyword evidence="2" id="KW-1185">Reference proteome</keyword>
<dbReference type="GeneID" id="6071540"/>
<protein>
    <submittedName>
        <fullName evidence="1">Predicted protein</fullName>
    </submittedName>
</protein>
<dbReference type="EMBL" id="DS547093">
    <property type="protein sequence ID" value="EDR13764.1"/>
    <property type="molecule type" value="Genomic_DNA"/>
</dbReference>
<accession>B0CVL1</accession>